<proteinExistence type="predicted"/>
<feature type="non-terminal residue" evidence="1">
    <location>
        <position position="1"/>
    </location>
</feature>
<dbReference type="EMBL" id="CAJOBB010009207">
    <property type="protein sequence ID" value="CAF4223534.1"/>
    <property type="molecule type" value="Genomic_DNA"/>
</dbReference>
<comment type="caution">
    <text evidence="1">The sequence shown here is derived from an EMBL/GenBank/DDBJ whole genome shotgun (WGS) entry which is preliminary data.</text>
</comment>
<dbReference type="AlphaFoldDB" id="A0A820CV83"/>
<accession>A0A820CV83</accession>
<protein>
    <submittedName>
        <fullName evidence="1">Uncharacterized protein</fullName>
    </submittedName>
</protein>
<evidence type="ECO:0000313" key="1">
    <source>
        <dbReference type="EMBL" id="CAF4223534.1"/>
    </source>
</evidence>
<organism evidence="1 2">
    <name type="scientific">Adineta steineri</name>
    <dbReference type="NCBI Taxonomy" id="433720"/>
    <lineage>
        <taxon>Eukaryota</taxon>
        <taxon>Metazoa</taxon>
        <taxon>Spiralia</taxon>
        <taxon>Gnathifera</taxon>
        <taxon>Rotifera</taxon>
        <taxon>Eurotatoria</taxon>
        <taxon>Bdelloidea</taxon>
        <taxon>Adinetida</taxon>
        <taxon>Adinetidae</taxon>
        <taxon>Adineta</taxon>
    </lineage>
</organism>
<sequence>AYPRMPSDRVLSACDLEQ</sequence>
<gene>
    <name evidence="1" type="ORF">KXQ929_LOCUS41329</name>
</gene>
<dbReference type="Proteomes" id="UP000663868">
    <property type="component" value="Unassembled WGS sequence"/>
</dbReference>
<evidence type="ECO:0000313" key="2">
    <source>
        <dbReference type="Proteomes" id="UP000663868"/>
    </source>
</evidence>
<reference evidence="1" key="1">
    <citation type="submission" date="2021-02" db="EMBL/GenBank/DDBJ databases">
        <authorList>
            <person name="Nowell W R."/>
        </authorList>
    </citation>
    <scope>NUCLEOTIDE SEQUENCE</scope>
</reference>
<name>A0A820CV83_9BILA</name>